<evidence type="ECO:0000256" key="1">
    <source>
        <dbReference type="SAM" id="MobiDB-lite"/>
    </source>
</evidence>
<reference evidence="3" key="1">
    <citation type="submission" date="2023-07" db="EMBL/GenBank/DDBJ databases">
        <title>Two novel species in the genus Flavivirga.</title>
        <authorList>
            <person name="Kwon K."/>
        </authorList>
    </citation>
    <scope>NUCLEOTIDE SEQUENCE</scope>
    <source>
        <strain evidence="3">KACC 14158</strain>
    </source>
</reference>
<sequence>MCIRLVYLMILSLFLGIMSCTPDSIEDTTFEQPKPLASDPPSEDPGEPVDPNG</sequence>
<organism evidence="3 4">
    <name type="scientific">Flavivirga jejuensis</name>
    <dbReference type="NCBI Taxonomy" id="870487"/>
    <lineage>
        <taxon>Bacteria</taxon>
        <taxon>Pseudomonadati</taxon>
        <taxon>Bacteroidota</taxon>
        <taxon>Flavobacteriia</taxon>
        <taxon>Flavobacteriales</taxon>
        <taxon>Flavobacteriaceae</taxon>
        <taxon>Flavivirga</taxon>
    </lineage>
</organism>
<keyword evidence="2" id="KW-0732">Signal</keyword>
<protein>
    <recommendedName>
        <fullName evidence="5">Secreted protein</fullName>
    </recommendedName>
</protein>
<accession>A0ABT8WUQ6</accession>
<evidence type="ECO:0000313" key="3">
    <source>
        <dbReference type="EMBL" id="MDO5976918.1"/>
    </source>
</evidence>
<feature type="signal peptide" evidence="2">
    <location>
        <begin position="1"/>
        <end position="19"/>
    </location>
</feature>
<dbReference type="Proteomes" id="UP001176806">
    <property type="component" value="Unassembled WGS sequence"/>
</dbReference>
<evidence type="ECO:0000256" key="2">
    <source>
        <dbReference type="SAM" id="SignalP"/>
    </source>
</evidence>
<feature type="region of interest" description="Disordered" evidence="1">
    <location>
        <begin position="25"/>
        <end position="53"/>
    </location>
</feature>
<dbReference type="PROSITE" id="PS51257">
    <property type="entry name" value="PROKAR_LIPOPROTEIN"/>
    <property type="match status" value="1"/>
</dbReference>
<evidence type="ECO:0008006" key="5">
    <source>
        <dbReference type="Google" id="ProtNLM"/>
    </source>
</evidence>
<dbReference type="EMBL" id="JAUOEL010000009">
    <property type="protein sequence ID" value="MDO5976918.1"/>
    <property type="molecule type" value="Genomic_DNA"/>
</dbReference>
<comment type="caution">
    <text evidence="3">The sequence shown here is derived from an EMBL/GenBank/DDBJ whole genome shotgun (WGS) entry which is preliminary data.</text>
</comment>
<evidence type="ECO:0000313" key="4">
    <source>
        <dbReference type="Proteomes" id="UP001176806"/>
    </source>
</evidence>
<name>A0ABT8WUQ6_9FLAO</name>
<keyword evidence="4" id="KW-1185">Reference proteome</keyword>
<feature type="chain" id="PRO_5046981777" description="Secreted protein" evidence="2">
    <location>
        <begin position="20"/>
        <end position="53"/>
    </location>
</feature>
<dbReference type="RefSeq" id="WP_303304248.1">
    <property type="nucleotide sequence ID" value="NZ_BAABDA010000011.1"/>
</dbReference>
<proteinExistence type="predicted"/>
<gene>
    <name evidence="3" type="ORF">Q4Q40_22180</name>
</gene>